<evidence type="ECO:0000256" key="2">
    <source>
        <dbReference type="SAM" id="Phobius"/>
    </source>
</evidence>
<accession>A0ABU5BMI0</accession>
<organism evidence="3 4">
    <name type="scientific">Pseudomonas zeae</name>
    <dbReference type="NCBI Taxonomy" id="2745510"/>
    <lineage>
        <taxon>Bacteria</taxon>
        <taxon>Pseudomonadati</taxon>
        <taxon>Pseudomonadota</taxon>
        <taxon>Gammaproteobacteria</taxon>
        <taxon>Pseudomonadales</taxon>
        <taxon>Pseudomonadaceae</taxon>
        <taxon>Pseudomonas</taxon>
    </lineage>
</organism>
<proteinExistence type="predicted"/>
<name>A0ABU5BMI0_9PSED</name>
<keyword evidence="4" id="KW-1185">Reference proteome</keyword>
<keyword evidence="2" id="KW-1133">Transmembrane helix</keyword>
<dbReference type="Proteomes" id="UP001287024">
    <property type="component" value="Unassembled WGS sequence"/>
</dbReference>
<evidence type="ECO:0000313" key="3">
    <source>
        <dbReference type="EMBL" id="MDX9677404.1"/>
    </source>
</evidence>
<reference evidence="3 4" key="1">
    <citation type="submission" date="2023-05" db="EMBL/GenBank/DDBJ databases">
        <title>Siderophore-mediated competition between Bacillus subtilis and Pseudomonas marginalis.</title>
        <authorList>
            <person name="Lyng M."/>
            <person name="Joergensen J.P.B."/>
            <person name="Schostag M.D."/>
            <person name="Jarmusch S.A."/>
            <person name="Aguilar D.K.C."/>
            <person name="Andrade C.N.L."/>
            <person name="Kovacs A.T."/>
        </authorList>
    </citation>
    <scope>NUCLEOTIDE SEQUENCE [LARGE SCALE GENOMIC DNA]</scope>
    <source>
        <strain evidence="3 4">P8_72</strain>
    </source>
</reference>
<feature type="transmembrane region" description="Helical" evidence="2">
    <location>
        <begin position="134"/>
        <end position="158"/>
    </location>
</feature>
<keyword evidence="2" id="KW-0812">Transmembrane</keyword>
<protein>
    <submittedName>
        <fullName evidence="3">Uncharacterized protein</fullName>
    </submittedName>
</protein>
<feature type="transmembrane region" description="Helical" evidence="2">
    <location>
        <begin position="164"/>
        <end position="185"/>
    </location>
</feature>
<feature type="region of interest" description="Disordered" evidence="1">
    <location>
        <begin position="210"/>
        <end position="230"/>
    </location>
</feature>
<evidence type="ECO:0000313" key="4">
    <source>
        <dbReference type="Proteomes" id="UP001287024"/>
    </source>
</evidence>
<evidence type="ECO:0000256" key="1">
    <source>
        <dbReference type="SAM" id="MobiDB-lite"/>
    </source>
</evidence>
<feature type="transmembrane region" description="Helical" evidence="2">
    <location>
        <begin position="6"/>
        <end position="27"/>
    </location>
</feature>
<gene>
    <name evidence="3" type="ORF">QMK45_15940</name>
</gene>
<dbReference type="EMBL" id="JASFAG010000002">
    <property type="protein sequence ID" value="MDX9677404.1"/>
    <property type="molecule type" value="Genomic_DNA"/>
</dbReference>
<keyword evidence="2" id="KW-0472">Membrane</keyword>
<dbReference type="RefSeq" id="WP_320336668.1">
    <property type="nucleotide sequence ID" value="NZ_JASFAG010000002.1"/>
</dbReference>
<sequence>MYQQVLALFSSDGAVAAAIGVLVAVTVKSISMMNQIMEFRDKHFIEKRYKLLKELASGIPVESKVKRYLDDSVEHEIFRIVSGIRGSSLQIAALVKLDSLGYWNREQIRRVARFLVIKPEEPHPLVKITKADKFGAMLGLTFAILLLLTGGVISIALTLKIPPFGFFIGLTVLSVMIWAGAFFAADHGAYKTALDIQKYLAEHPNTFATHLSGRGAPSENRNENEVQATT</sequence>
<comment type="caution">
    <text evidence="3">The sequence shown here is derived from an EMBL/GenBank/DDBJ whole genome shotgun (WGS) entry which is preliminary data.</text>
</comment>